<dbReference type="PANTHER" id="PTHR46986:SF1">
    <property type="entry name" value="ENDORIBONUCLEASE YBEY, CHLOROPLASTIC"/>
    <property type="match status" value="1"/>
</dbReference>
<dbReference type="InterPro" id="IPR023091">
    <property type="entry name" value="MetalPrtase_cat_dom_sf_prd"/>
</dbReference>
<evidence type="ECO:0000256" key="6">
    <source>
        <dbReference type="ARBA" id="ARBA00022833"/>
    </source>
</evidence>
<keyword evidence="7" id="KW-0690">Ribosome biogenesis</keyword>
<dbReference type="GO" id="GO:0004521">
    <property type="term" value="F:RNA endonuclease activity"/>
    <property type="evidence" value="ECO:0007669"/>
    <property type="project" value="UniProtKB-UniRule"/>
</dbReference>
<dbReference type="HAMAP" id="MF_00009">
    <property type="entry name" value="Endoribonucl_YbeY"/>
    <property type="match status" value="1"/>
</dbReference>
<keyword evidence="2 7" id="KW-0540">Nuclease</keyword>
<proteinExistence type="inferred from homology"/>
<comment type="cofactor">
    <cofactor evidence="7">
        <name>Zn(2+)</name>
        <dbReference type="ChEBI" id="CHEBI:29105"/>
    </cofactor>
    <text evidence="7">Binds 1 zinc ion.</text>
</comment>
<evidence type="ECO:0000256" key="7">
    <source>
        <dbReference type="HAMAP-Rule" id="MF_00009"/>
    </source>
</evidence>
<dbReference type="EC" id="3.1.-.-" evidence="7"/>
<keyword evidence="7" id="KW-0963">Cytoplasm</keyword>
<feature type="binding site" evidence="7">
    <location>
        <position position="119"/>
    </location>
    <ligand>
        <name>Zn(2+)</name>
        <dbReference type="ChEBI" id="CHEBI:29105"/>
        <note>catalytic</note>
    </ligand>
</feature>
<evidence type="ECO:0000313" key="9">
    <source>
        <dbReference type="Proteomes" id="UP000563524"/>
    </source>
</evidence>
<dbReference type="InterPro" id="IPR020549">
    <property type="entry name" value="YbeY_CS"/>
</dbReference>
<dbReference type="NCBIfam" id="TIGR00043">
    <property type="entry name" value="rRNA maturation RNase YbeY"/>
    <property type="match status" value="1"/>
</dbReference>
<comment type="caution">
    <text evidence="8">The sequence shown here is derived from an EMBL/GenBank/DDBJ whole genome shotgun (WGS) entry which is preliminary data.</text>
</comment>
<keyword evidence="3 7" id="KW-0479">Metal-binding</keyword>
<organism evidence="8 9">
    <name type="scientific">Parvularcula dongshanensis</name>
    <dbReference type="NCBI Taxonomy" id="1173995"/>
    <lineage>
        <taxon>Bacteria</taxon>
        <taxon>Pseudomonadati</taxon>
        <taxon>Pseudomonadota</taxon>
        <taxon>Alphaproteobacteria</taxon>
        <taxon>Parvularculales</taxon>
        <taxon>Parvularculaceae</taxon>
        <taxon>Parvularcula</taxon>
    </lineage>
</organism>
<keyword evidence="9" id="KW-1185">Reference proteome</keyword>
<evidence type="ECO:0000256" key="1">
    <source>
        <dbReference type="ARBA" id="ARBA00010875"/>
    </source>
</evidence>
<dbReference type="PANTHER" id="PTHR46986">
    <property type="entry name" value="ENDORIBONUCLEASE YBEY, CHLOROPLASTIC"/>
    <property type="match status" value="1"/>
</dbReference>
<dbReference type="GO" id="GO:0004222">
    <property type="term" value="F:metalloendopeptidase activity"/>
    <property type="evidence" value="ECO:0007669"/>
    <property type="project" value="InterPro"/>
</dbReference>
<keyword evidence="6 7" id="KW-0862">Zinc</keyword>
<keyword evidence="4 7" id="KW-0255">Endonuclease</keyword>
<protein>
    <recommendedName>
        <fullName evidence="7">Endoribonuclease YbeY</fullName>
        <ecNumber evidence="7">3.1.-.-</ecNumber>
    </recommendedName>
</protein>
<dbReference type="InterPro" id="IPR002036">
    <property type="entry name" value="YbeY"/>
</dbReference>
<dbReference type="SUPFAM" id="SSF55486">
    <property type="entry name" value="Metalloproteases ('zincins'), catalytic domain"/>
    <property type="match status" value="1"/>
</dbReference>
<gene>
    <name evidence="7" type="primary">ybeY</name>
    <name evidence="8" type="ORF">GGQ59_000507</name>
</gene>
<dbReference type="EMBL" id="JACHOB010000001">
    <property type="protein sequence ID" value="MBB4658007.1"/>
    <property type="molecule type" value="Genomic_DNA"/>
</dbReference>
<accession>A0A840I001</accession>
<keyword evidence="7" id="KW-0698">rRNA processing</keyword>
<dbReference type="Pfam" id="PF02130">
    <property type="entry name" value="YbeY"/>
    <property type="match status" value="1"/>
</dbReference>
<sequence length="157" mass="17078">MIRFETEIEGDWPDGADALPERCAAALRGLDLEEALDGEVSVLFTDDEAVRKLNRDWRGKDRPTNVLSFPAEPVPGLPDDAQPLGDLALAWETCAREAAERGVAPLDHTAHLLVHGLLHLLGYDHRDGEEALAMEALEARAMAALGLHAPYDQPPAD</sequence>
<reference evidence="8 9" key="1">
    <citation type="submission" date="2020-08" db="EMBL/GenBank/DDBJ databases">
        <title>Genomic Encyclopedia of Type Strains, Phase IV (KMG-IV): sequencing the most valuable type-strain genomes for metagenomic binning, comparative biology and taxonomic classification.</title>
        <authorList>
            <person name="Goeker M."/>
        </authorList>
    </citation>
    <scope>NUCLEOTIDE SEQUENCE [LARGE SCALE GENOMIC DNA]</scope>
    <source>
        <strain evidence="8 9">DSM 102850</strain>
    </source>
</reference>
<dbReference type="GO" id="GO:0006364">
    <property type="term" value="P:rRNA processing"/>
    <property type="evidence" value="ECO:0007669"/>
    <property type="project" value="UniProtKB-UniRule"/>
</dbReference>
<feature type="binding site" evidence="7">
    <location>
        <position position="125"/>
    </location>
    <ligand>
        <name>Zn(2+)</name>
        <dbReference type="ChEBI" id="CHEBI:29105"/>
        <note>catalytic</note>
    </ligand>
</feature>
<dbReference type="GO" id="GO:0005737">
    <property type="term" value="C:cytoplasm"/>
    <property type="evidence" value="ECO:0007669"/>
    <property type="project" value="UniProtKB-SubCell"/>
</dbReference>
<evidence type="ECO:0000256" key="4">
    <source>
        <dbReference type="ARBA" id="ARBA00022759"/>
    </source>
</evidence>
<name>A0A840I001_9PROT</name>
<dbReference type="AlphaFoldDB" id="A0A840I001"/>
<keyword evidence="5 7" id="KW-0378">Hydrolase</keyword>
<feature type="binding site" evidence="7">
    <location>
        <position position="115"/>
    </location>
    <ligand>
        <name>Zn(2+)</name>
        <dbReference type="ChEBI" id="CHEBI:29105"/>
        <note>catalytic</note>
    </ligand>
</feature>
<dbReference type="Gene3D" id="3.40.390.30">
    <property type="entry name" value="Metalloproteases ('zincins'), catalytic domain"/>
    <property type="match status" value="1"/>
</dbReference>
<evidence type="ECO:0000256" key="3">
    <source>
        <dbReference type="ARBA" id="ARBA00022723"/>
    </source>
</evidence>
<evidence type="ECO:0000256" key="5">
    <source>
        <dbReference type="ARBA" id="ARBA00022801"/>
    </source>
</evidence>
<evidence type="ECO:0000313" key="8">
    <source>
        <dbReference type="EMBL" id="MBB4658007.1"/>
    </source>
</evidence>
<dbReference type="Proteomes" id="UP000563524">
    <property type="component" value="Unassembled WGS sequence"/>
</dbReference>
<comment type="function">
    <text evidence="7">Single strand-specific metallo-endoribonuclease involved in late-stage 70S ribosome quality control and in maturation of the 3' terminus of the 16S rRNA.</text>
</comment>
<dbReference type="GO" id="GO:0008270">
    <property type="term" value="F:zinc ion binding"/>
    <property type="evidence" value="ECO:0007669"/>
    <property type="project" value="UniProtKB-UniRule"/>
</dbReference>
<comment type="subcellular location">
    <subcellularLocation>
        <location evidence="7">Cytoplasm</location>
    </subcellularLocation>
</comment>
<comment type="similarity">
    <text evidence="1 7">Belongs to the endoribonuclease YbeY family.</text>
</comment>
<evidence type="ECO:0000256" key="2">
    <source>
        <dbReference type="ARBA" id="ARBA00022722"/>
    </source>
</evidence>
<dbReference type="PROSITE" id="PS01306">
    <property type="entry name" value="UPF0054"/>
    <property type="match status" value="1"/>
</dbReference>